<organism evidence="2 3">
    <name type="scientific">Corynebacterium massiliense DSM 45435</name>
    <dbReference type="NCBI Taxonomy" id="1121364"/>
    <lineage>
        <taxon>Bacteria</taxon>
        <taxon>Bacillati</taxon>
        <taxon>Actinomycetota</taxon>
        <taxon>Actinomycetes</taxon>
        <taxon>Mycobacteriales</taxon>
        <taxon>Corynebacteriaceae</taxon>
        <taxon>Corynebacterium</taxon>
    </lineage>
</organism>
<dbReference type="RefSeq" id="WP_051126844.1">
    <property type="nucleotide sequence ID" value="NZ_ATVG01000005.1"/>
</dbReference>
<dbReference type="InterPro" id="IPR011335">
    <property type="entry name" value="Restrct_endonuc-II-like"/>
</dbReference>
<dbReference type="Proteomes" id="UP001220064">
    <property type="component" value="Chromosome"/>
</dbReference>
<protein>
    <recommendedName>
        <fullName evidence="1">DUF559 domain-containing protein</fullName>
    </recommendedName>
</protein>
<reference evidence="2 3" key="1">
    <citation type="submission" date="2020-10" db="EMBL/GenBank/DDBJ databases">
        <title>Complete genome sequence of Corynebacterium massiliense DSM 45435, type strain of Corynebacterium massiliense.</title>
        <authorList>
            <person name="Busche T."/>
            <person name="Kalinowski J."/>
            <person name="Ruckert C."/>
        </authorList>
    </citation>
    <scope>NUCLEOTIDE SEQUENCE [LARGE SCALE GENOMIC DNA]</scope>
    <source>
        <strain evidence="2 3">DSM 45435</strain>
    </source>
</reference>
<evidence type="ECO:0000313" key="2">
    <source>
        <dbReference type="EMBL" id="WCZ33330.1"/>
    </source>
</evidence>
<evidence type="ECO:0000313" key="3">
    <source>
        <dbReference type="Proteomes" id="UP001220064"/>
    </source>
</evidence>
<dbReference type="EMBL" id="CP063189">
    <property type="protein sequence ID" value="WCZ33330.1"/>
    <property type="molecule type" value="Genomic_DNA"/>
</dbReference>
<gene>
    <name evidence="2" type="ORF">CMASS_09595</name>
</gene>
<dbReference type="SUPFAM" id="SSF52980">
    <property type="entry name" value="Restriction endonuclease-like"/>
    <property type="match status" value="1"/>
</dbReference>
<dbReference type="InterPro" id="IPR007569">
    <property type="entry name" value="DUF559"/>
</dbReference>
<evidence type="ECO:0000259" key="1">
    <source>
        <dbReference type="Pfam" id="PF04480"/>
    </source>
</evidence>
<keyword evidence="3" id="KW-1185">Reference proteome</keyword>
<accession>A0ABY7UBC6</accession>
<dbReference type="Pfam" id="PF04480">
    <property type="entry name" value="DUF559"/>
    <property type="match status" value="1"/>
</dbReference>
<name>A0ABY7UBC6_9CORY</name>
<proteinExistence type="predicted"/>
<feature type="domain" description="DUF559" evidence="1">
    <location>
        <begin position="7"/>
        <end position="89"/>
    </location>
</feature>
<dbReference type="Gene3D" id="3.40.960.10">
    <property type="entry name" value="VSR Endonuclease"/>
    <property type="match status" value="1"/>
</dbReference>
<sequence>MKRLRGEGFAVHSNVKIGDYFWDIVLPKHRIAIEVDGFEVHQGRAENHHTFARDRWKSNDATARGYLVFRYPAMCVKNVPEHITDQIRSVARGCKPSKATIDENVRGHQGVWKWHPMFKQSDEWFTPFS</sequence>